<evidence type="ECO:0000313" key="3">
    <source>
        <dbReference type="EMBL" id="KAK5168415.1"/>
    </source>
</evidence>
<dbReference type="EMBL" id="JAVRRT010000010">
    <property type="protein sequence ID" value="KAK5168415.1"/>
    <property type="molecule type" value="Genomic_DNA"/>
</dbReference>
<feature type="compositionally biased region" description="Basic and acidic residues" evidence="2">
    <location>
        <begin position="250"/>
        <end position="278"/>
    </location>
</feature>
<comment type="caution">
    <text evidence="3">The sequence shown here is derived from an EMBL/GenBank/DDBJ whole genome shotgun (WGS) entry which is preliminary data.</text>
</comment>
<organism evidence="3 4">
    <name type="scientific">Saxophila tyrrhenica</name>
    <dbReference type="NCBI Taxonomy" id="1690608"/>
    <lineage>
        <taxon>Eukaryota</taxon>
        <taxon>Fungi</taxon>
        <taxon>Dikarya</taxon>
        <taxon>Ascomycota</taxon>
        <taxon>Pezizomycotina</taxon>
        <taxon>Dothideomycetes</taxon>
        <taxon>Dothideomycetidae</taxon>
        <taxon>Mycosphaerellales</taxon>
        <taxon>Extremaceae</taxon>
        <taxon>Saxophila</taxon>
    </lineage>
</organism>
<feature type="coiled-coil region" evidence="1">
    <location>
        <begin position="43"/>
        <end position="77"/>
    </location>
</feature>
<proteinExistence type="predicted"/>
<evidence type="ECO:0000256" key="2">
    <source>
        <dbReference type="SAM" id="MobiDB-lite"/>
    </source>
</evidence>
<evidence type="ECO:0000256" key="1">
    <source>
        <dbReference type="SAM" id="Coils"/>
    </source>
</evidence>
<accession>A0AAV9P9C9</accession>
<keyword evidence="4" id="KW-1185">Reference proteome</keyword>
<protein>
    <submittedName>
        <fullName evidence="3">Uncharacterized protein</fullName>
    </submittedName>
</protein>
<gene>
    <name evidence="3" type="ORF">LTR77_006985</name>
</gene>
<keyword evidence="1" id="KW-0175">Coiled coil</keyword>
<feature type="region of interest" description="Disordered" evidence="2">
    <location>
        <begin position="250"/>
        <end position="288"/>
    </location>
</feature>
<name>A0AAV9P9C9_9PEZI</name>
<reference evidence="3 4" key="1">
    <citation type="submission" date="2023-08" db="EMBL/GenBank/DDBJ databases">
        <title>Black Yeasts Isolated from many extreme environments.</title>
        <authorList>
            <person name="Coleine C."/>
            <person name="Stajich J.E."/>
            <person name="Selbmann L."/>
        </authorList>
    </citation>
    <scope>NUCLEOTIDE SEQUENCE [LARGE SCALE GENOMIC DNA]</scope>
    <source>
        <strain evidence="3 4">CCFEE 5935</strain>
    </source>
</reference>
<dbReference type="GeneID" id="89928323"/>
<evidence type="ECO:0000313" key="4">
    <source>
        <dbReference type="Proteomes" id="UP001337655"/>
    </source>
</evidence>
<sequence length="384" mass="42262">MSYGRIPIITLNNETAVIRRDSASPRTPPGGSAQDPLILQEAVEGLIRKVQQVKGECEDLRAENLELRANVNALRRDANGDGRKVNDSVNGTSNLAGYASSDFSSNSSVDATDGEGTSVLFSNVAQRANATAADEPDPAFKQEMARFEERVDKKLHTMHQILVLLRGGSDSEGAELKKLQETVGATRADLEFLKNRVEYLEGPSATYGAKGKGAEAGGDGGEAGAADPNMLAVLMDQVVQLGEDMTKLRSDLRQQERLTRVANERSFSDTENNNDGKPRSGGSEVADGSEVAALRQELRTLGQWTRRKARQQLKIDECGIKYELYVMFHQIEHDIFSPEERRKSPFIGDEDELWRLKLRILRRLADFEACGRALDEAKKADVVL</sequence>
<dbReference type="RefSeq" id="XP_064658025.1">
    <property type="nucleotide sequence ID" value="XM_064804224.1"/>
</dbReference>
<dbReference type="Proteomes" id="UP001337655">
    <property type="component" value="Unassembled WGS sequence"/>
</dbReference>
<dbReference type="AlphaFoldDB" id="A0AAV9P9C9"/>